<evidence type="ECO:0000256" key="1">
    <source>
        <dbReference type="SAM" id="MobiDB-lite"/>
    </source>
</evidence>
<dbReference type="RefSeq" id="WP_151595961.1">
    <property type="nucleotide sequence ID" value="NZ_WBMS02000019.1"/>
</dbReference>
<protein>
    <submittedName>
        <fullName evidence="2">Uncharacterized protein</fullName>
    </submittedName>
</protein>
<reference evidence="2" key="1">
    <citation type="submission" date="2019-12" db="EMBL/GenBank/DDBJ databases">
        <title>Actinomadura physcomitrii sp. nov., a novel actinomycete isolated from moss [Physcomitrium sphaericum (Ludw) Fuernr].</title>
        <authorList>
            <person name="Zhuang X."/>
        </authorList>
    </citation>
    <scope>NUCLEOTIDE SEQUENCE [LARGE SCALE GENOMIC DNA]</scope>
    <source>
        <strain evidence="2">LD22</strain>
    </source>
</reference>
<dbReference type="InterPro" id="IPR012349">
    <property type="entry name" value="Split_barrel_FMN-bd"/>
</dbReference>
<gene>
    <name evidence="2" type="ORF">F8568_024180</name>
</gene>
<dbReference type="EMBL" id="WBMS02000019">
    <property type="protein sequence ID" value="MWA03420.1"/>
    <property type="molecule type" value="Genomic_DNA"/>
</dbReference>
<feature type="region of interest" description="Disordered" evidence="1">
    <location>
        <begin position="158"/>
        <end position="191"/>
    </location>
</feature>
<feature type="compositionally biased region" description="Basic residues" evidence="1">
    <location>
        <begin position="180"/>
        <end position="191"/>
    </location>
</feature>
<dbReference type="Gene3D" id="2.30.110.10">
    <property type="entry name" value="Electron Transport, Fmn-binding Protein, Chain A"/>
    <property type="match status" value="1"/>
</dbReference>
<proteinExistence type="predicted"/>
<dbReference type="Pfam" id="PF12900">
    <property type="entry name" value="Pyridox_ox_2"/>
    <property type="match status" value="1"/>
</dbReference>
<name>A0A6I4MEW1_9ACTN</name>
<feature type="compositionally biased region" description="Low complexity" evidence="1">
    <location>
        <begin position="73"/>
        <end position="117"/>
    </location>
</feature>
<evidence type="ECO:0000313" key="2">
    <source>
        <dbReference type="EMBL" id="MWA03420.1"/>
    </source>
</evidence>
<feature type="region of interest" description="Disordered" evidence="1">
    <location>
        <begin position="67"/>
        <end position="140"/>
    </location>
</feature>
<sequence>MIADESRGLRPLDRTACLWRLTHAVIGRVAWAGCAGRAVLVPVNFVVDGPGVTFLTAAGGHLSEAVRARNRLTRPPTVRTGTPRRSVPGAPSTPSNRASSTSTASPPATDSSGSAPPRSRFHLPTPASPYRNPSEPFGTSGCPVAASRITVLNAACSDTASAPGRSAAVRNLPGTWRPSRSSRRTRNGRSL</sequence>
<dbReference type="SUPFAM" id="SSF50475">
    <property type="entry name" value="FMN-binding split barrel"/>
    <property type="match status" value="1"/>
</dbReference>
<dbReference type="AlphaFoldDB" id="A0A6I4MEW1"/>
<comment type="caution">
    <text evidence="2">The sequence shown here is derived from an EMBL/GenBank/DDBJ whole genome shotgun (WGS) entry which is preliminary data.</text>
</comment>
<organism evidence="2 3">
    <name type="scientific">Actinomadura physcomitrii</name>
    <dbReference type="NCBI Taxonomy" id="2650748"/>
    <lineage>
        <taxon>Bacteria</taxon>
        <taxon>Bacillati</taxon>
        <taxon>Actinomycetota</taxon>
        <taxon>Actinomycetes</taxon>
        <taxon>Streptosporangiales</taxon>
        <taxon>Thermomonosporaceae</taxon>
        <taxon>Actinomadura</taxon>
    </lineage>
</organism>
<accession>A0A6I4MEW1</accession>
<dbReference type="Proteomes" id="UP000462055">
    <property type="component" value="Unassembled WGS sequence"/>
</dbReference>
<evidence type="ECO:0000313" key="3">
    <source>
        <dbReference type="Proteomes" id="UP000462055"/>
    </source>
</evidence>
<dbReference type="InterPro" id="IPR024747">
    <property type="entry name" value="Pyridox_Oxase-rel"/>
</dbReference>
<keyword evidence="3" id="KW-1185">Reference proteome</keyword>